<dbReference type="PANTHER" id="PTHR38431">
    <property type="entry name" value="BLL2305 PROTEIN"/>
    <property type="match status" value="1"/>
</dbReference>
<dbReference type="RefSeq" id="WP_102073905.1">
    <property type="nucleotide sequence ID" value="NZ_PDNW01000007.1"/>
</dbReference>
<dbReference type="Proteomes" id="UP000234190">
    <property type="component" value="Unassembled WGS sequence"/>
</dbReference>
<organism evidence="3 4">
    <name type="scientific">Pollutimonas subterranea</name>
    <dbReference type="NCBI Taxonomy" id="2045210"/>
    <lineage>
        <taxon>Bacteria</taxon>
        <taxon>Pseudomonadati</taxon>
        <taxon>Pseudomonadota</taxon>
        <taxon>Betaproteobacteria</taxon>
        <taxon>Burkholderiales</taxon>
        <taxon>Alcaligenaceae</taxon>
        <taxon>Pollutimonas</taxon>
    </lineage>
</organism>
<evidence type="ECO:0000259" key="2">
    <source>
        <dbReference type="Pfam" id="PF12727"/>
    </source>
</evidence>
<dbReference type="Gene3D" id="1.10.10.10">
    <property type="entry name" value="Winged helix-like DNA-binding domain superfamily/Winged helix DNA-binding domain"/>
    <property type="match status" value="1"/>
</dbReference>
<dbReference type="AlphaFoldDB" id="A0A2N4U4V8"/>
<accession>A0A2N4U4V8</accession>
<evidence type="ECO:0000313" key="4">
    <source>
        <dbReference type="Proteomes" id="UP000234190"/>
    </source>
</evidence>
<dbReference type="InterPro" id="IPR036388">
    <property type="entry name" value="WH-like_DNA-bd_sf"/>
</dbReference>
<dbReference type="Pfam" id="PF12727">
    <property type="entry name" value="PBP_like"/>
    <property type="match status" value="1"/>
</dbReference>
<evidence type="ECO:0000313" key="3">
    <source>
        <dbReference type="EMBL" id="PLC50051.1"/>
    </source>
</evidence>
<protein>
    <submittedName>
        <fullName evidence="3">LysR family transcriptional regulator</fullName>
    </submittedName>
</protein>
<feature type="domain" description="PBP" evidence="2">
    <location>
        <begin position="152"/>
        <end position="333"/>
    </location>
</feature>
<dbReference type="InterPro" id="IPR024370">
    <property type="entry name" value="PBP_domain"/>
</dbReference>
<dbReference type="GO" id="GO:0003700">
    <property type="term" value="F:DNA-binding transcription factor activity"/>
    <property type="evidence" value="ECO:0007669"/>
    <property type="project" value="InterPro"/>
</dbReference>
<gene>
    <name evidence="3" type="ORF">CR159_10520</name>
</gene>
<name>A0A2N4U4V8_9BURK</name>
<proteinExistence type="predicted"/>
<dbReference type="Pfam" id="PF00126">
    <property type="entry name" value="HTH_1"/>
    <property type="match status" value="1"/>
</dbReference>
<dbReference type="InterPro" id="IPR036390">
    <property type="entry name" value="WH_DNA-bd_sf"/>
</dbReference>
<dbReference type="SUPFAM" id="SSF53850">
    <property type="entry name" value="Periplasmic binding protein-like II"/>
    <property type="match status" value="1"/>
</dbReference>
<dbReference type="Gene3D" id="3.40.190.10">
    <property type="entry name" value="Periplasmic binding protein-like II"/>
    <property type="match status" value="1"/>
</dbReference>
<comment type="caution">
    <text evidence="3">The sequence shown here is derived from an EMBL/GenBank/DDBJ whole genome shotgun (WGS) entry which is preliminary data.</text>
</comment>
<dbReference type="EMBL" id="PDNW01000007">
    <property type="protein sequence ID" value="PLC50051.1"/>
    <property type="molecule type" value="Genomic_DNA"/>
</dbReference>
<feature type="domain" description="HTH lysR-type" evidence="1">
    <location>
        <begin position="34"/>
        <end position="91"/>
    </location>
</feature>
<sequence length="381" mass="42300">MANQAKAYNFKARLRSEWALEKPSGEILPLSEVIRLLAAVDATGHIAGACKACGVSYRHGWGVLRDAEKEFAAPLLDTSRRQGTKLTAFGQHLIWANRRVDARLMPTLESMASELQEELERLYPESQPRLRLHASHGFAVEGLTQLANGLDMLPLELRYRTAIEALASLNHGDCDLAGFQVPVGEFEKPILQRYSEWLDPEQHRLIFLAVRNTGMFVQTGNPKNIVSIADLVKPDVRFVNRQIGSSTRSLVGLMLQQLDIDPSRVQGFDNSEFTHMAIAAHIASGMADVGIGVETAAWRCGLSFIPLAKERYFFAVHRETLQAPQMRHLLDLMTGEQYLQYMAQLVGYDATGMGSVQTMETAFGPAFARSLSASRKELSKS</sequence>
<keyword evidence="4" id="KW-1185">Reference proteome</keyword>
<evidence type="ECO:0000259" key="1">
    <source>
        <dbReference type="Pfam" id="PF00126"/>
    </source>
</evidence>
<dbReference type="SUPFAM" id="SSF46785">
    <property type="entry name" value="Winged helix' DNA-binding domain"/>
    <property type="match status" value="1"/>
</dbReference>
<dbReference type="OrthoDB" id="9805928at2"/>
<dbReference type="InterPro" id="IPR000847">
    <property type="entry name" value="LysR_HTH_N"/>
</dbReference>
<reference evidence="3 4" key="1">
    <citation type="submission" date="2017-10" db="EMBL/GenBank/DDBJ databases">
        <title>Two draft genome sequences of Pusillimonas sp. strains isolated from a nitrate- and radionuclide-contaminated groundwater in Russia.</title>
        <authorList>
            <person name="Grouzdev D.S."/>
            <person name="Tourova T.P."/>
            <person name="Goeva M.A."/>
            <person name="Babich T.L."/>
            <person name="Sokolova D.S."/>
            <person name="Abdullin R."/>
            <person name="Poltaraus A.B."/>
            <person name="Toshchakov S.V."/>
            <person name="Nazina T.N."/>
        </authorList>
    </citation>
    <scope>NUCLEOTIDE SEQUENCE [LARGE SCALE GENOMIC DNA]</scope>
    <source>
        <strain evidence="3 4">JR1/69-3-13</strain>
    </source>
</reference>
<dbReference type="PANTHER" id="PTHR38431:SF1">
    <property type="entry name" value="BLL2305 PROTEIN"/>
    <property type="match status" value="1"/>
</dbReference>